<name>A0AC61QS81_9BACT</name>
<dbReference type="EMBL" id="SRZC01000005">
    <property type="protein sequence ID" value="TGX83109.1"/>
    <property type="molecule type" value="Genomic_DNA"/>
</dbReference>
<organism evidence="1 2">
    <name type="scientific">Palleniella muris</name>
    <dbReference type="NCBI Taxonomy" id="3038145"/>
    <lineage>
        <taxon>Bacteria</taxon>
        <taxon>Pseudomonadati</taxon>
        <taxon>Bacteroidota</taxon>
        <taxon>Bacteroidia</taxon>
        <taxon>Bacteroidales</taxon>
        <taxon>Prevotellaceae</taxon>
        <taxon>Palleniella</taxon>
    </lineage>
</organism>
<keyword evidence="2" id="KW-1185">Reference proteome</keyword>
<comment type="caution">
    <text evidence="1">The sequence shown here is derived from an EMBL/GenBank/DDBJ whole genome shotgun (WGS) entry which is preliminary data.</text>
</comment>
<protein>
    <submittedName>
        <fullName evidence="1">RagB/SusD family nutrient uptake outer membrane protein</fullName>
    </submittedName>
</protein>
<proteinExistence type="predicted"/>
<accession>A0AC61QS81</accession>
<sequence length="542" mass="60386">MKNFKYIAFSLLAVLAMSSCDDFLDKNPDDRAELTTDPETKIPSLLVSAYPSATPILINEMLTDNVTDNGKQYSSTLTMEELYRFKDVTETGNDSPYQLWNKLYQSVAVANQALDAAEKAGNPASLKASIAEAKLIRAYSMFTLANTFCMAYNPEKADEYLGLYYPTHVVTDITEAHERGTLRELYAQINKDIEEALPDVSDNYSAPKYHFNVKAAYAFAARFNLFYMNYQKCVDYADKVLGEIPANVLRKYDAFSLLAGVDDMWNSYINSSQSTNLLILSAYSQASVYCGLFSTSNRFRHNQTICSYETIWAGAPWGQGSSNNTLYFAKICYGSNQGVYVPTLPYMFEYTDKVSGIGYSHTVDVVFTCEETLLCRAEAKTMLHDYDGALADMNDWVKSHCREEEGSLARPTLTAASLNSFYEALDYAPANPEGWRDRSIRKEFHPQGFVVEAGTQENLLQMILHMRRIDGVSHGTRFMDIKRYGISFSHALSGEDAVVFLPGDLRGAVQIPSDVMNAGVTPNPRNAGGNAGSDTSTDDNNE</sequence>
<evidence type="ECO:0000313" key="1">
    <source>
        <dbReference type="EMBL" id="TGX83109.1"/>
    </source>
</evidence>
<gene>
    <name evidence="1" type="ORF">E5358_03970</name>
</gene>
<reference evidence="1" key="1">
    <citation type="submission" date="2019-04" db="EMBL/GenBank/DDBJ databases">
        <title>Microbes associate with the intestines of laboratory mice.</title>
        <authorList>
            <person name="Navarre W."/>
            <person name="Wong E."/>
            <person name="Huang K."/>
            <person name="Tropini C."/>
            <person name="Ng K."/>
            <person name="Yu B."/>
        </authorList>
    </citation>
    <scope>NUCLEOTIDE SEQUENCE</scope>
    <source>
        <strain evidence="1">NM73_A23</strain>
    </source>
</reference>
<evidence type="ECO:0000313" key="2">
    <source>
        <dbReference type="Proteomes" id="UP000308886"/>
    </source>
</evidence>
<dbReference type="Proteomes" id="UP000308886">
    <property type="component" value="Unassembled WGS sequence"/>
</dbReference>